<keyword evidence="1" id="KW-0472">Membrane</keyword>
<dbReference type="Gene3D" id="1.10.287.210">
    <property type="match status" value="1"/>
</dbReference>
<accession>A0A7L4JG94</accession>
<dbReference type="EMBL" id="VZSW01007935">
    <property type="protein sequence ID" value="NXY40011.1"/>
    <property type="molecule type" value="Genomic_DNA"/>
</dbReference>
<feature type="non-terminal residue" evidence="2">
    <location>
        <position position="234"/>
    </location>
</feature>
<reference evidence="2 3" key="1">
    <citation type="submission" date="2020-02" db="EMBL/GenBank/DDBJ databases">
        <title>Bird 10,000 Genomes (B10K) Project - Family phase.</title>
        <authorList>
            <person name="Zhang G."/>
        </authorList>
    </citation>
    <scope>NUCLEOTIDE SEQUENCE [LARGE SCALE GENOMIC DNA]</scope>
    <source>
        <strain evidence="2">B10K-IZ-033-81</strain>
        <tissue evidence="2">Muscle</tissue>
    </source>
</reference>
<comment type="caution">
    <text evidence="2">The sequence shown here is derived from an EMBL/GenBank/DDBJ whole genome shotgun (WGS) entry which is preliminary data.</text>
</comment>
<dbReference type="Pfam" id="PF03708">
    <property type="entry name" value="Avian_gp85"/>
    <property type="match status" value="1"/>
</dbReference>
<dbReference type="PANTHER" id="PTHR10424">
    <property type="entry name" value="VIRAL ENVELOPE PROTEIN"/>
    <property type="match status" value="1"/>
</dbReference>
<dbReference type="AlphaFoldDB" id="A0A7L4JG94"/>
<organism evidence="2 3">
    <name type="scientific">Pomatorhinus ruficollis</name>
    <name type="common">streak-breasted scimitar babbler</name>
    <dbReference type="NCBI Taxonomy" id="932028"/>
    <lineage>
        <taxon>Eukaryota</taxon>
        <taxon>Metazoa</taxon>
        <taxon>Chordata</taxon>
        <taxon>Craniata</taxon>
        <taxon>Vertebrata</taxon>
        <taxon>Euteleostomi</taxon>
        <taxon>Archelosauria</taxon>
        <taxon>Archosauria</taxon>
        <taxon>Dinosauria</taxon>
        <taxon>Saurischia</taxon>
        <taxon>Theropoda</taxon>
        <taxon>Coelurosauria</taxon>
        <taxon>Aves</taxon>
        <taxon>Neognathae</taxon>
        <taxon>Neoaves</taxon>
        <taxon>Telluraves</taxon>
        <taxon>Australaves</taxon>
        <taxon>Passeriformes</taxon>
        <taxon>Sylvioidea</taxon>
        <taxon>Timaliidae</taxon>
        <taxon>Pomatorhinus</taxon>
    </lineage>
</organism>
<dbReference type="InterPro" id="IPR005166">
    <property type="entry name" value="RSV_p95_env"/>
</dbReference>
<sequence length="234" mass="25933">LWNNGTPKALPPNVFLIFGDHAWQGIPLNVFGGLCYLGKLTLFAPSMRQWLDVTMANHVQKQKRSLGLTPKCNDKVELVSVTARTLLAIFTPGAAAGTALKNLACLACWAEKQSNATTMVREELLMDQNSLRHAILQNRVAIDFLLLAQGHGCEALEGMCCMNLSDHSESIHKKLPYLRQHVQSIQQEQALLDSWLTTNWLGNIPSWLKELIIEGLPFCGYLLILVLVGCLTLS</sequence>
<evidence type="ECO:0000256" key="1">
    <source>
        <dbReference type="SAM" id="Phobius"/>
    </source>
</evidence>
<evidence type="ECO:0000313" key="3">
    <source>
        <dbReference type="Proteomes" id="UP000572837"/>
    </source>
</evidence>
<dbReference type="SUPFAM" id="SSF58069">
    <property type="entry name" value="Virus ectodomain"/>
    <property type="match status" value="1"/>
</dbReference>
<dbReference type="InterPro" id="IPR018154">
    <property type="entry name" value="TLV/ENV_coat_polyprotein"/>
</dbReference>
<protein>
    <submittedName>
        <fullName evidence="2">ERB1 protein</fullName>
    </submittedName>
</protein>
<feature type="transmembrane region" description="Helical" evidence="1">
    <location>
        <begin position="215"/>
        <end position="233"/>
    </location>
</feature>
<dbReference type="Proteomes" id="UP000572837">
    <property type="component" value="Unassembled WGS sequence"/>
</dbReference>
<keyword evidence="3" id="KW-1185">Reference proteome</keyword>
<feature type="non-terminal residue" evidence="2">
    <location>
        <position position="1"/>
    </location>
</feature>
<evidence type="ECO:0000313" key="2">
    <source>
        <dbReference type="EMBL" id="NXY40011.1"/>
    </source>
</evidence>
<proteinExistence type="predicted"/>
<keyword evidence="1" id="KW-0812">Transmembrane</keyword>
<keyword evidence="1" id="KW-1133">Transmembrane helix</keyword>
<name>A0A7L4JG94_9PASS</name>
<gene>
    <name evidence="2" type="primary">Ervpablb1</name>
    <name evidence="2" type="ORF">PORRUF_R14973</name>
</gene>
<dbReference type="Pfam" id="PF00429">
    <property type="entry name" value="TLV_coat"/>
    <property type="match status" value="1"/>
</dbReference>